<reference evidence="2 3" key="1">
    <citation type="submission" date="2019-06" db="EMBL/GenBank/DDBJ databases">
        <title>Genome Sequence of the Brown Rot Fungal Pathogen Monilinia laxa.</title>
        <authorList>
            <person name="De Miccolis Angelini R.M."/>
            <person name="Landi L."/>
            <person name="Abate D."/>
            <person name="Pollastro S."/>
            <person name="Romanazzi G."/>
            <person name="Faretra F."/>
        </authorList>
    </citation>
    <scope>NUCLEOTIDE SEQUENCE [LARGE SCALE GENOMIC DNA]</scope>
    <source>
        <strain evidence="2 3">Mlax316</strain>
    </source>
</reference>
<feature type="compositionally biased region" description="Acidic residues" evidence="1">
    <location>
        <begin position="98"/>
        <end position="108"/>
    </location>
</feature>
<organism evidence="2 3">
    <name type="scientific">Monilinia laxa</name>
    <name type="common">Brown rot fungus</name>
    <name type="synonym">Sclerotinia laxa</name>
    <dbReference type="NCBI Taxonomy" id="61186"/>
    <lineage>
        <taxon>Eukaryota</taxon>
        <taxon>Fungi</taxon>
        <taxon>Dikarya</taxon>
        <taxon>Ascomycota</taxon>
        <taxon>Pezizomycotina</taxon>
        <taxon>Leotiomycetes</taxon>
        <taxon>Helotiales</taxon>
        <taxon>Sclerotiniaceae</taxon>
        <taxon>Monilinia</taxon>
    </lineage>
</organism>
<sequence>MATDITIAIAIAIAIDSCNPNGSYLALDWNAVLGAFDHGSSLFLGLLELISSLFYSSGWNQYTDRGKFGKIVSGFERSNGYAEVDRYSFKYSVEEAKEDVEEVEDAEEMREPQTEDTQENVKEKSPHKHQYQ</sequence>
<feature type="compositionally biased region" description="Basic and acidic residues" evidence="1">
    <location>
        <begin position="109"/>
        <end position="124"/>
    </location>
</feature>
<proteinExistence type="predicted"/>
<feature type="region of interest" description="Disordered" evidence="1">
    <location>
        <begin position="98"/>
        <end position="132"/>
    </location>
</feature>
<name>A0A5N6KEF6_MONLA</name>
<evidence type="ECO:0000313" key="2">
    <source>
        <dbReference type="EMBL" id="KAB8302045.1"/>
    </source>
</evidence>
<keyword evidence="3" id="KW-1185">Reference proteome</keyword>
<dbReference type="Proteomes" id="UP000326757">
    <property type="component" value="Unassembled WGS sequence"/>
</dbReference>
<accession>A0A5N6KEF6</accession>
<gene>
    <name evidence="2" type="ORF">EYC80_005497</name>
</gene>
<comment type="caution">
    <text evidence="2">The sequence shown here is derived from an EMBL/GenBank/DDBJ whole genome shotgun (WGS) entry which is preliminary data.</text>
</comment>
<dbReference type="AlphaFoldDB" id="A0A5N6KEF6"/>
<protein>
    <submittedName>
        <fullName evidence="2">Uncharacterized protein</fullName>
    </submittedName>
</protein>
<evidence type="ECO:0000256" key="1">
    <source>
        <dbReference type="SAM" id="MobiDB-lite"/>
    </source>
</evidence>
<dbReference type="EMBL" id="VIGI01000003">
    <property type="protein sequence ID" value="KAB8302045.1"/>
    <property type="molecule type" value="Genomic_DNA"/>
</dbReference>
<evidence type="ECO:0000313" key="3">
    <source>
        <dbReference type="Proteomes" id="UP000326757"/>
    </source>
</evidence>